<sequence>MGLRALSGDAEQARNADAEPRYAEELQKAQIKEPEFYDRLAEERKYFYHVDLLGRLYLEDMLPKNIATSLKSPKFLNFFFTRLRPNELGEFEEYPFVSPCGKEMNYIRPADTPIVFDKLEKDEKDGKEYLYYAADMKEPFDPSLLEWAADTDRLYYPVRNHKRMKGHRALVRSHLAVQLSQNFVLDGDDIYLDWNGDQHLIKLVH</sequence>
<protein>
    <submittedName>
        <fullName evidence="3">UPF0598 protein C8orf82-like</fullName>
    </submittedName>
</protein>
<accession>A0A2R5GHR0</accession>
<proteinExistence type="inferred from homology"/>
<dbReference type="PANTHER" id="PTHR31449">
    <property type="entry name" value="UPF0598 PROTEIN C8ORF82"/>
    <property type="match status" value="1"/>
</dbReference>
<name>A0A2R5GHR0_9STRA</name>
<dbReference type="OrthoDB" id="10260024at2759"/>
<gene>
    <name evidence="3" type="ORF">FCC1311_054802</name>
</gene>
<evidence type="ECO:0000313" key="4">
    <source>
        <dbReference type="Proteomes" id="UP000241890"/>
    </source>
</evidence>
<comment type="similarity">
    <text evidence="1">Belongs to the UPF0598 family.</text>
</comment>
<dbReference type="PANTHER" id="PTHR31449:SF3">
    <property type="entry name" value="UPF0598 PROTEIN C8ORF82"/>
    <property type="match status" value="1"/>
</dbReference>
<dbReference type="InParanoid" id="A0A2R5GHR0"/>
<reference evidence="3 4" key="1">
    <citation type="submission" date="2017-12" db="EMBL/GenBank/DDBJ databases">
        <title>Sequencing, de novo assembly and annotation of complete genome of a new Thraustochytrid species, strain FCC1311.</title>
        <authorList>
            <person name="Sedici K."/>
            <person name="Godart F."/>
            <person name="Aiese Cigliano R."/>
            <person name="Sanseverino W."/>
            <person name="Barakat M."/>
            <person name="Ortet P."/>
            <person name="Marechal E."/>
            <person name="Cagnac O."/>
            <person name="Amato A."/>
        </authorList>
    </citation>
    <scope>NUCLEOTIDE SEQUENCE [LARGE SCALE GENOMIC DNA]</scope>
</reference>
<organism evidence="3 4">
    <name type="scientific">Hondaea fermentalgiana</name>
    <dbReference type="NCBI Taxonomy" id="2315210"/>
    <lineage>
        <taxon>Eukaryota</taxon>
        <taxon>Sar</taxon>
        <taxon>Stramenopiles</taxon>
        <taxon>Bigyra</taxon>
        <taxon>Labyrinthulomycetes</taxon>
        <taxon>Thraustochytrida</taxon>
        <taxon>Thraustochytriidae</taxon>
        <taxon>Hondaea</taxon>
    </lineage>
</organism>
<dbReference type="InterPro" id="IPR028108">
    <property type="entry name" value="DUF4505"/>
</dbReference>
<evidence type="ECO:0000256" key="1">
    <source>
        <dbReference type="ARBA" id="ARBA00006322"/>
    </source>
</evidence>
<dbReference type="Pfam" id="PF14956">
    <property type="entry name" value="DUF4505"/>
    <property type="match status" value="1"/>
</dbReference>
<evidence type="ECO:0000256" key="2">
    <source>
        <dbReference type="SAM" id="MobiDB-lite"/>
    </source>
</evidence>
<feature type="region of interest" description="Disordered" evidence="2">
    <location>
        <begin position="1"/>
        <end position="21"/>
    </location>
</feature>
<keyword evidence="4" id="KW-1185">Reference proteome</keyword>
<feature type="compositionally biased region" description="Basic and acidic residues" evidence="2">
    <location>
        <begin position="11"/>
        <end position="21"/>
    </location>
</feature>
<dbReference type="Proteomes" id="UP000241890">
    <property type="component" value="Unassembled WGS sequence"/>
</dbReference>
<evidence type="ECO:0000313" key="3">
    <source>
        <dbReference type="EMBL" id="GBG29258.1"/>
    </source>
</evidence>
<dbReference type="EMBL" id="BEYU01000054">
    <property type="protein sequence ID" value="GBG29258.1"/>
    <property type="molecule type" value="Genomic_DNA"/>
</dbReference>
<comment type="caution">
    <text evidence="3">The sequence shown here is derived from an EMBL/GenBank/DDBJ whole genome shotgun (WGS) entry which is preliminary data.</text>
</comment>
<dbReference type="AlphaFoldDB" id="A0A2R5GHR0"/>